<organism evidence="2 3">
    <name type="scientific">Drosophila navojoa</name>
    <name type="common">Fruit fly</name>
    <dbReference type="NCBI Taxonomy" id="7232"/>
    <lineage>
        <taxon>Eukaryota</taxon>
        <taxon>Metazoa</taxon>
        <taxon>Ecdysozoa</taxon>
        <taxon>Arthropoda</taxon>
        <taxon>Hexapoda</taxon>
        <taxon>Insecta</taxon>
        <taxon>Pterygota</taxon>
        <taxon>Neoptera</taxon>
        <taxon>Endopterygota</taxon>
        <taxon>Diptera</taxon>
        <taxon>Brachycera</taxon>
        <taxon>Muscomorpha</taxon>
        <taxon>Ephydroidea</taxon>
        <taxon>Drosophilidae</taxon>
        <taxon>Drosophila</taxon>
    </lineage>
</organism>
<evidence type="ECO:0000313" key="2">
    <source>
        <dbReference type="EMBL" id="TDG43240.1"/>
    </source>
</evidence>
<dbReference type="Proteomes" id="UP000295192">
    <property type="component" value="Unassembled WGS sequence"/>
</dbReference>
<keyword evidence="3" id="KW-1185">Reference proteome</keyword>
<comment type="caution">
    <text evidence="2">The sequence shown here is derived from an EMBL/GenBank/DDBJ whole genome shotgun (WGS) entry which is preliminary data.</text>
</comment>
<evidence type="ECO:0000313" key="3">
    <source>
        <dbReference type="Proteomes" id="UP000295192"/>
    </source>
</evidence>
<dbReference type="OrthoDB" id="10609651at2759"/>
<feature type="compositionally biased region" description="Acidic residues" evidence="1">
    <location>
        <begin position="82"/>
        <end position="92"/>
    </location>
</feature>
<evidence type="ECO:0000256" key="1">
    <source>
        <dbReference type="SAM" id="MobiDB-lite"/>
    </source>
</evidence>
<dbReference type="AlphaFoldDB" id="A0A484B589"/>
<feature type="region of interest" description="Disordered" evidence="1">
    <location>
        <begin position="82"/>
        <end position="103"/>
    </location>
</feature>
<proteinExistence type="predicted"/>
<sequence length="193" mass="23176">MQTFKQLNELFKLGKRSLHLAANSTLFDNSCWELRKQARQSETTIDSSRHCRYDQQFYRPRSLDSRFISDTWVARRDDELDNDAADDADNTESEYRSKPPLGDRLDRIHYKPMRLKDRCYSRTWTDFEDLKVKQYIQPYVPLRHTPARKKSKPLKEYRQPIAAKRPKPHFKKTPTNECFRCQRVPKSTTAYYF</sequence>
<gene>
    <name evidence="2" type="ORF">AWZ03_010334</name>
</gene>
<protein>
    <submittedName>
        <fullName evidence="2">Uncharacterized protein</fullName>
    </submittedName>
</protein>
<feature type="compositionally biased region" description="Basic and acidic residues" evidence="1">
    <location>
        <begin position="93"/>
        <end position="103"/>
    </location>
</feature>
<name>A0A484B589_DRONA</name>
<dbReference type="EMBL" id="LSRL02000167">
    <property type="protein sequence ID" value="TDG43240.1"/>
    <property type="molecule type" value="Genomic_DNA"/>
</dbReference>
<accession>A0A484B589</accession>
<dbReference type="OMA" id="TNECFRC"/>
<reference evidence="2 3" key="1">
    <citation type="journal article" date="2019" name="J. Hered.">
        <title>An Improved Genome Assembly for Drosophila navojoa, the Basal Species in the mojavensis Cluster.</title>
        <authorList>
            <person name="Vanderlinde T."/>
            <person name="Dupim E.G."/>
            <person name="Nazario-Yepiz N.O."/>
            <person name="Carvalho A.B."/>
        </authorList>
    </citation>
    <scope>NUCLEOTIDE SEQUENCE [LARGE SCALE GENOMIC DNA]</scope>
    <source>
        <strain evidence="2">Navoj_Jal97</strain>
        <tissue evidence="2">Whole organism</tissue>
    </source>
</reference>